<dbReference type="SUPFAM" id="SSF64307">
    <property type="entry name" value="SirA-like"/>
    <property type="match status" value="1"/>
</dbReference>
<sequence>MKPNILDLREERCPMALLLAKRYAARLENGQSLLIYISDMSSMKDIVNFLSQQAYSVEQEASSGFHQIQVIKKEVQSNA</sequence>
<comment type="caution">
    <text evidence="2">The sequence shown here is derived from an EMBL/GenBank/DDBJ whole genome shotgun (WGS) entry which is preliminary data.</text>
</comment>
<evidence type="ECO:0000313" key="3">
    <source>
        <dbReference type="Proteomes" id="UP001570417"/>
    </source>
</evidence>
<reference evidence="2 3" key="1">
    <citation type="journal article" date="2024" name="ISME J.">
        <title>Tailless and filamentous prophages are predominant in marine Vibrio.</title>
        <authorList>
            <person name="Steensen K."/>
            <person name="Seneca J."/>
            <person name="Bartlau N."/>
            <person name="Yu X.A."/>
            <person name="Hussain F.A."/>
            <person name="Polz M.F."/>
        </authorList>
    </citation>
    <scope>NUCLEOTIDE SEQUENCE [LARGE SCALE GENOMIC DNA]</scope>
    <source>
        <strain evidence="2 3">10N.222.51.A1</strain>
    </source>
</reference>
<dbReference type="CDD" id="cd00291">
    <property type="entry name" value="SirA_YedF_YeeD"/>
    <property type="match status" value="1"/>
</dbReference>
<proteinExistence type="predicted"/>
<keyword evidence="3" id="KW-1185">Reference proteome</keyword>
<organism evidence="2 3">
    <name type="scientific">Vibrio gallaecicus</name>
    <dbReference type="NCBI Taxonomy" id="552386"/>
    <lineage>
        <taxon>Bacteria</taxon>
        <taxon>Pseudomonadati</taxon>
        <taxon>Pseudomonadota</taxon>
        <taxon>Gammaproteobacteria</taxon>
        <taxon>Vibrionales</taxon>
        <taxon>Vibrionaceae</taxon>
        <taxon>Vibrio</taxon>
    </lineage>
</organism>
<dbReference type="Pfam" id="PF01206">
    <property type="entry name" value="TusA"/>
    <property type="match status" value="1"/>
</dbReference>
<evidence type="ECO:0000259" key="1">
    <source>
        <dbReference type="Pfam" id="PF01206"/>
    </source>
</evidence>
<accession>A0ABV4NFX5</accession>
<feature type="domain" description="UPF0033" evidence="1">
    <location>
        <begin position="5"/>
        <end position="70"/>
    </location>
</feature>
<gene>
    <name evidence="2" type="ORF">AB4566_17420</name>
</gene>
<dbReference type="RefSeq" id="WP_137373595.1">
    <property type="nucleotide sequence ID" value="NZ_AP025490.1"/>
</dbReference>
<dbReference type="InterPro" id="IPR036868">
    <property type="entry name" value="TusA-like_sf"/>
</dbReference>
<dbReference type="EMBL" id="JBFRUW010000063">
    <property type="protein sequence ID" value="MFA0570056.1"/>
    <property type="molecule type" value="Genomic_DNA"/>
</dbReference>
<dbReference type="InterPro" id="IPR001455">
    <property type="entry name" value="TusA-like"/>
</dbReference>
<dbReference type="Gene3D" id="3.30.110.40">
    <property type="entry name" value="TusA-like domain"/>
    <property type="match status" value="1"/>
</dbReference>
<protein>
    <submittedName>
        <fullName evidence="2">Sulfurtransferase TusA family protein</fullName>
    </submittedName>
</protein>
<dbReference type="Proteomes" id="UP001570417">
    <property type="component" value="Unassembled WGS sequence"/>
</dbReference>
<name>A0ABV4NFX5_9VIBR</name>
<evidence type="ECO:0000313" key="2">
    <source>
        <dbReference type="EMBL" id="MFA0570056.1"/>
    </source>
</evidence>